<protein>
    <submittedName>
        <fullName evidence="1">Uncharacterized protein</fullName>
    </submittedName>
</protein>
<reference evidence="1" key="1">
    <citation type="journal article" date="2021" name="New Phytol.">
        <title>Evolutionary innovations through gain and loss of genes in the ectomycorrhizal Boletales.</title>
        <authorList>
            <person name="Wu G."/>
            <person name="Miyauchi S."/>
            <person name="Morin E."/>
            <person name="Kuo A."/>
            <person name="Drula E."/>
            <person name="Varga T."/>
            <person name="Kohler A."/>
            <person name="Feng B."/>
            <person name="Cao Y."/>
            <person name="Lipzen A."/>
            <person name="Daum C."/>
            <person name="Hundley H."/>
            <person name="Pangilinan J."/>
            <person name="Johnson J."/>
            <person name="Barry K."/>
            <person name="LaButti K."/>
            <person name="Ng V."/>
            <person name="Ahrendt S."/>
            <person name="Min B."/>
            <person name="Choi I.G."/>
            <person name="Park H."/>
            <person name="Plett J.M."/>
            <person name="Magnuson J."/>
            <person name="Spatafora J.W."/>
            <person name="Nagy L.G."/>
            <person name="Henrissat B."/>
            <person name="Grigoriev I.V."/>
            <person name="Yang Z.L."/>
            <person name="Xu J."/>
            <person name="Martin F.M."/>
        </authorList>
    </citation>
    <scope>NUCLEOTIDE SEQUENCE</scope>
    <source>
        <strain evidence="1">ATCC 28755</strain>
    </source>
</reference>
<keyword evidence="2" id="KW-1185">Reference proteome</keyword>
<accession>A0ACB7ZUL7</accession>
<evidence type="ECO:0000313" key="1">
    <source>
        <dbReference type="EMBL" id="KAH7904766.1"/>
    </source>
</evidence>
<sequence length="445" mass="50371">MNNVTELWTILQLIWSGCYRTDYSVCNVFRAVIPHPQDRIPITIGHWPYAVLPFIPFLFLAYLARRPDTHTLRLLLLPITVASILGTAFRFVWVKFEFNVYDWGQGLLAEALIAKAIGYAWRKDGMLKIGETKPNISLPSVKENGHIAHSPPTSAFSMHNLFPRWFRDAVELGFSMRGIGWHYGTGVYIPEESRPLDRKSFLRSTTVAILKNYLLLDLLDTLIKHIPGVGSPHGGSIYFSNLPLPVRFFVGFIIHSLTGSCIIAAFEMAYDLATVFSVLLLDYPPSAWPPIIENPWKARSLHEFWAKRWHQTLRETFFVMGGHPGRLIAGDVGMILGTFIGSGLYHELAAYAVGRGFDYRVLLFFAMQGPFLIIERLWRKFTGRRVGGRFGQLWTAFSILALGQVMADSWHMRGLGGGVIVPISGSPMRRLVLPLLKSIMKQHWT</sequence>
<evidence type="ECO:0000313" key="2">
    <source>
        <dbReference type="Proteomes" id="UP000790377"/>
    </source>
</evidence>
<name>A0ACB7ZUL7_9AGAM</name>
<dbReference type="Proteomes" id="UP000790377">
    <property type="component" value="Unassembled WGS sequence"/>
</dbReference>
<gene>
    <name evidence="1" type="ORF">BJ138DRAFT_867907</name>
</gene>
<dbReference type="EMBL" id="MU268368">
    <property type="protein sequence ID" value="KAH7904766.1"/>
    <property type="molecule type" value="Genomic_DNA"/>
</dbReference>
<proteinExistence type="predicted"/>
<comment type="caution">
    <text evidence="1">The sequence shown here is derived from an EMBL/GenBank/DDBJ whole genome shotgun (WGS) entry which is preliminary data.</text>
</comment>
<organism evidence="1 2">
    <name type="scientific">Hygrophoropsis aurantiaca</name>
    <dbReference type="NCBI Taxonomy" id="72124"/>
    <lineage>
        <taxon>Eukaryota</taxon>
        <taxon>Fungi</taxon>
        <taxon>Dikarya</taxon>
        <taxon>Basidiomycota</taxon>
        <taxon>Agaricomycotina</taxon>
        <taxon>Agaricomycetes</taxon>
        <taxon>Agaricomycetidae</taxon>
        <taxon>Boletales</taxon>
        <taxon>Coniophorineae</taxon>
        <taxon>Hygrophoropsidaceae</taxon>
        <taxon>Hygrophoropsis</taxon>
    </lineage>
</organism>